<protein>
    <submittedName>
        <fullName evidence="4">CheY-like chemotaxis protein</fullName>
    </submittedName>
</protein>
<feature type="modified residue" description="4-aspartylphosphate" evidence="2">
    <location>
        <position position="57"/>
    </location>
</feature>
<evidence type="ECO:0000313" key="4">
    <source>
        <dbReference type="EMBL" id="MBB3893401.1"/>
    </source>
</evidence>
<dbReference type="PANTHER" id="PTHR44591:SF21">
    <property type="entry name" value="TWO-COMPONENT RESPONSE REGULATOR"/>
    <property type="match status" value="1"/>
</dbReference>
<name>A0A840A7G7_9CAUL</name>
<dbReference type="PROSITE" id="PS50110">
    <property type="entry name" value="RESPONSE_REGULATORY"/>
    <property type="match status" value="1"/>
</dbReference>
<dbReference type="EMBL" id="JACIDK010000010">
    <property type="protein sequence ID" value="MBB3893401.1"/>
    <property type="molecule type" value="Genomic_DNA"/>
</dbReference>
<accession>A0A840A7G7</accession>
<keyword evidence="1 2" id="KW-0597">Phosphoprotein</keyword>
<dbReference type="Pfam" id="PF00072">
    <property type="entry name" value="Response_reg"/>
    <property type="match status" value="1"/>
</dbReference>
<evidence type="ECO:0000259" key="3">
    <source>
        <dbReference type="PROSITE" id="PS50110"/>
    </source>
</evidence>
<dbReference type="InterPro" id="IPR050595">
    <property type="entry name" value="Bact_response_regulator"/>
</dbReference>
<proteinExistence type="predicted"/>
<dbReference type="AlphaFoldDB" id="A0A840A7G7"/>
<feature type="domain" description="Response regulatory" evidence="3">
    <location>
        <begin position="7"/>
        <end position="118"/>
    </location>
</feature>
<evidence type="ECO:0000256" key="2">
    <source>
        <dbReference type="PROSITE-ProRule" id="PRU00169"/>
    </source>
</evidence>
<dbReference type="Gene3D" id="3.40.50.2300">
    <property type="match status" value="1"/>
</dbReference>
<dbReference type="PANTHER" id="PTHR44591">
    <property type="entry name" value="STRESS RESPONSE REGULATOR PROTEIN 1"/>
    <property type="match status" value="1"/>
</dbReference>
<dbReference type="GO" id="GO:0000160">
    <property type="term" value="P:phosphorelay signal transduction system"/>
    <property type="evidence" value="ECO:0007669"/>
    <property type="project" value="InterPro"/>
</dbReference>
<reference evidence="4 5" key="1">
    <citation type="submission" date="2020-08" db="EMBL/GenBank/DDBJ databases">
        <title>Genomic Encyclopedia of Type Strains, Phase IV (KMG-IV): sequencing the most valuable type-strain genomes for metagenomic binning, comparative biology and taxonomic classification.</title>
        <authorList>
            <person name="Goeker M."/>
        </authorList>
    </citation>
    <scope>NUCLEOTIDE SEQUENCE [LARGE SCALE GENOMIC DNA]</scope>
    <source>
        <strain evidence="4 5">DSM 21793</strain>
    </source>
</reference>
<dbReference type="InterPro" id="IPR011006">
    <property type="entry name" value="CheY-like_superfamily"/>
</dbReference>
<dbReference type="SUPFAM" id="SSF52172">
    <property type="entry name" value="CheY-like"/>
    <property type="match status" value="1"/>
</dbReference>
<keyword evidence="5" id="KW-1185">Reference proteome</keyword>
<evidence type="ECO:0000256" key="1">
    <source>
        <dbReference type="ARBA" id="ARBA00022553"/>
    </source>
</evidence>
<dbReference type="Proteomes" id="UP000530564">
    <property type="component" value="Unassembled WGS sequence"/>
</dbReference>
<dbReference type="InterPro" id="IPR001789">
    <property type="entry name" value="Sig_transdc_resp-reg_receiver"/>
</dbReference>
<organism evidence="4 5">
    <name type="scientific">Phenylobacterium haematophilum</name>
    <dbReference type="NCBI Taxonomy" id="98513"/>
    <lineage>
        <taxon>Bacteria</taxon>
        <taxon>Pseudomonadati</taxon>
        <taxon>Pseudomonadota</taxon>
        <taxon>Alphaproteobacteria</taxon>
        <taxon>Caulobacterales</taxon>
        <taxon>Caulobacteraceae</taxon>
        <taxon>Phenylobacterium</taxon>
    </lineage>
</organism>
<dbReference type="SMART" id="SM00448">
    <property type="entry name" value="REC"/>
    <property type="match status" value="1"/>
</dbReference>
<dbReference type="RefSeq" id="WP_183776910.1">
    <property type="nucleotide sequence ID" value="NZ_JACIDK010000010.1"/>
</dbReference>
<gene>
    <name evidence="4" type="ORF">GGQ61_004145</name>
</gene>
<comment type="caution">
    <text evidence="4">The sequence shown here is derived from an EMBL/GenBank/DDBJ whole genome shotgun (WGS) entry which is preliminary data.</text>
</comment>
<evidence type="ECO:0000313" key="5">
    <source>
        <dbReference type="Proteomes" id="UP000530564"/>
    </source>
</evidence>
<sequence>MSRASQIILLVEDEPLVQWVAREILEESGHEVIPARTADEALQILQSRKDVGLLFTDVDMPGSLNGMELAELVHRTWPAVRLVVTSGKRVDRPVPDDGAFLPKPYTAQDLDRAINKASRAAQS</sequence>